<keyword evidence="4" id="KW-0804">Transcription</keyword>
<evidence type="ECO:0000256" key="4">
    <source>
        <dbReference type="ARBA" id="ARBA00023163"/>
    </source>
</evidence>
<dbReference type="InterPro" id="IPR011006">
    <property type="entry name" value="CheY-like_superfamily"/>
</dbReference>
<evidence type="ECO:0000256" key="1">
    <source>
        <dbReference type="ARBA" id="ARBA00022553"/>
    </source>
</evidence>
<keyword evidence="2" id="KW-0805">Transcription regulation</keyword>
<keyword evidence="8" id="KW-1185">Reference proteome</keyword>
<evidence type="ECO:0000256" key="3">
    <source>
        <dbReference type="ARBA" id="ARBA00023125"/>
    </source>
</evidence>
<evidence type="ECO:0000259" key="6">
    <source>
        <dbReference type="PROSITE" id="PS50110"/>
    </source>
</evidence>
<dbReference type="GO" id="GO:0000160">
    <property type="term" value="P:phosphorelay signal transduction system"/>
    <property type="evidence" value="ECO:0007669"/>
    <property type="project" value="InterPro"/>
</dbReference>
<dbReference type="Pfam" id="PF00072">
    <property type="entry name" value="Response_reg"/>
    <property type="match status" value="1"/>
</dbReference>
<feature type="modified residue" description="4-aspartylphosphate" evidence="5">
    <location>
        <position position="56"/>
    </location>
</feature>
<keyword evidence="1 5" id="KW-0597">Phosphoprotein</keyword>
<dbReference type="InterPro" id="IPR000792">
    <property type="entry name" value="Tscrpt_reg_LuxR_C"/>
</dbReference>
<dbReference type="InterPro" id="IPR058245">
    <property type="entry name" value="NreC/VraR/RcsB-like_REC"/>
</dbReference>
<comment type="caution">
    <text evidence="7">The sequence shown here is derived from an EMBL/GenBank/DDBJ whole genome shotgun (WGS) entry which is preliminary data.</text>
</comment>
<evidence type="ECO:0000313" key="8">
    <source>
        <dbReference type="Proteomes" id="UP000650466"/>
    </source>
</evidence>
<dbReference type="GO" id="GO:0006355">
    <property type="term" value="P:regulation of DNA-templated transcription"/>
    <property type="evidence" value="ECO:0007669"/>
    <property type="project" value="InterPro"/>
</dbReference>
<proteinExistence type="predicted"/>
<dbReference type="EMBL" id="JACVVD010000002">
    <property type="protein sequence ID" value="MBD0379930.1"/>
    <property type="molecule type" value="Genomic_DNA"/>
</dbReference>
<gene>
    <name evidence="7" type="ORF">ICC18_07380</name>
</gene>
<organism evidence="7 8">
    <name type="scientific">Paenibacillus sedimenti</name>
    <dbReference type="NCBI Taxonomy" id="2770274"/>
    <lineage>
        <taxon>Bacteria</taxon>
        <taxon>Bacillati</taxon>
        <taxon>Bacillota</taxon>
        <taxon>Bacilli</taxon>
        <taxon>Bacillales</taxon>
        <taxon>Paenibacillaceae</taxon>
        <taxon>Paenibacillus</taxon>
    </lineage>
</organism>
<sequence length="193" mass="21735">MNKIRVMLVEDDPFWQQTLAADLNEEEDIEVNHIASTKEEALLKGSSGEIDVVLMDINLTENRLDGLEATRELALSDLNDLKIIMLTSLQDRDVIVKSFQHGANNFITKSNYKDIVQAIRDAYAGKPSIHSDAAPILVKEIQLNQLTPAEREIYDLKEKGMNKTQISEALNKSVSTIKTQIKSIKNKLMKKGR</sequence>
<dbReference type="SUPFAM" id="SSF46894">
    <property type="entry name" value="C-terminal effector domain of the bipartite response regulators"/>
    <property type="match status" value="1"/>
</dbReference>
<dbReference type="RefSeq" id="WP_188173708.1">
    <property type="nucleotide sequence ID" value="NZ_JACVVD010000002.1"/>
</dbReference>
<dbReference type="PRINTS" id="PR00038">
    <property type="entry name" value="HTHLUXR"/>
</dbReference>
<dbReference type="PROSITE" id="PS50110">
    <property type="entry name" value="RESPONSE_REGULATORY"/>
    <property type="match status" value="1"/>
</dbReference>
<protein>
    <submittedName>
        <fullName evidence="7">Response regulator transcription factor</fullName>
    </submittedName>
</protein>
<dbReference type="InterPro" id="IPR051015">
    <property type="entry name" value="EvgA-like"/>
</dbReference>
<dbReference type="InterPro" id="IPR001789">
    <property type="entry name" value="Sig_transdc_resp-reg_receiver"/>
</dbReference>
<keyword evidence="3" id="KW-0238">DNA-binding</keyword>
<dbReference type="GO" id="GO:0003677">
    <property type="term" value="F:DNA binding"/>
    <property type="evidence" value="ECO:0007669"/>
    <property type="project" value="UniProtKB-KW"/>
</dbReference>
<dbReference type="AlphaFoldDB" id="A0A926QHW9"/>
<evidence type="ECO:0000256" key="2">
    <source>
        <dbReference type="ARBA" id="ARBA00023015"/>
    </source>
</evidence>
<dbReference type="Proteomes" id="UP000650466">
    <property type="component" value="Unassembled WGS sequence"/>
</dbReference>
<dbReference type="CDD" id="cd17535">
    <property type="entry name" value="REC_NarL-like"/>
    <property type="match status" value="1"/>
</dbReference>
<dbReference type="PANTHER" id="PTHR45566:SF2">
    <property type="entry name" value="NARL SUBFAMILY"/>
    <property type="match status" value="1"/>
</dbReference>
<dbReference type="Pfam" id="PF00196">
    <property type="entry name" value="GerE"/>
    <property type="match status" value="1"/>
</dbReference>
<accession>A0A926QHW9</accession>
<evidence type="ECO:0000256" key="5">
    <source>
        <dbReference type="PROSITE-ProRule" id="PRU00169"/>
    </source>
</evidence>
<dbReference type="SMART" id="SM00448">
    <property type="entry name" value="REC"/>
    <property type="match status" value="1"/>
</dbReference>
<dbReference type="PANTHER" id="PTHR45566">
    <property type="entry name" value="HTH-TYPE TRANSCRIPTIONAL REGULATOR YHJB-RELATED"/>
    <property type="match status" value="1"/>
</dbReference>
<feature type="domain" description="Response regulatory" evidence="6">
    <location>
        <begin position="5"/>
        <end position="124"/>
    </location>
</feature>
<evidence type="ECO:0000313" key="7">
    <source>
        <dbReference type="EMBL" id="MBD0379930.1"/>
    </source>
</evidence>
<dbReference type="Gene3D" id="3.40.50.2300">
    <property type="match status" value="1"/>
</dbReference>
<dbReference type="InterPro" id="IPR016032">
    <property type="entry name" value="Sig_transdc_resp-reg_C-effctor"/>
</dbReference>
<name>A0A926QHW9_9BACL</name>
<dbReference type="SUPFAM" id="SSF52172">
    <property type="entry name" value="CheY-like"/>
    <property type="match status" value="1"/>
</dbReference>
<reference evidence="7" key="1">
    <citation type="submission" date="2020-09" db="EMBL/GenBank/DDBJ databases">
        <title>Draft Genome Sequence of Paenibacillus sp. WST5.</title>
        <authorList>
            <person name="Bao Z."/>
        </authorList>
    </citation>
    <scope>NUCLEOTIDE SEQUENCE</scope>
    <source>
        <strain evidence="7">WST5</strain>
    </source>
</reference>